<dbReference type="Gene3D" id="2.40.33.40">
    <property type="entry name" value="Phosphotransferase system, glucitol/sorbitol-specific IIA component"/>
    <property type="match status" value="1"/>
</dbReference>
<gene>
    <name evidence="2" type="ORF">JOC54_002952</name>
</gene>
<dbReference type="Pfam" id="PF03829">
    <property type="entry name" value="PTSIIA_gutA"/>
    <property type="match status" value="1"/>
</dbReference>
<dbReference type="PANTHER" id="PTHR40398:SF1">
    <property type="entry name" value="PTS SYSTEM GLUCITOL_SORBITOL-SPECIFIC EIIA COMPONENT"/>
    <property type="match status" value="1"/>
</dbReference>
<dbReference type="RefSeq" id="WP_204466863.1">
    <property type="nucleotide sequence ID" value="NZ_JAFBCV010000009.1"/>
</dbReference>
<keyword evidence="3" id="KW-1185">Reference proteome</keyword>
<organism evidence="2 3">
    <name type="scientific">Shouchella xiaoxiensis</name>
    <dbReference type="NCBI Taxonomy" id="766895"/>
    <lineage>
        <taxon>Bacteria</taxon>
        <taxon>Bacillati</taxon>
        <taxon>Bacillota</taxon>
        <taxon>Bacilli</taxon>
        <taxon>Bacillales</taxon>
        <taxon>Bacillaceae</taxon>
        <taxon>Shouchella</taxon>
    </lineage>
</organism>
<dbReference type="PANTHER" id="PTHR40398">
    <property type="entry name" value="PTS SYSTEM GLUCITOL/SORBITOL-SPECIFIC EIIA COMPONENT"/>
    <property type="match status" value="1"/>
</dbReference>
<comment type="caution">
    <text evidence="2">The sequence shown here is derived from an EMBL/GenBank/DDBJ whole genome shotgun (WGS) entry which is preliminary data.</text>
</comment>
<proteinExistence type="predicted"/>
<sequence>MIYQTTVTKMGPNAGEFLEENMIILFKNNAPEELAEFCVLHEENKLEGTIQPGDVLSIAGTSFTITAVGDAVDKNLQSLGHITIKADGAEVAELPGTLSVEAGDFPHIEEGHTITIKR</sequence>
<dbReference type="PROSITE" id="PS51097">
    <property type="entry name" value="PTS_EIIA_TYPE_5"/>
    <property type="match status" value="1"/>
</dbReference>
<evidence type="ECO:0000313" key="3">
    <source>
        <dbReference type="Proteomes" id="UP001179280"/>
    </source>
</evidence>
<protein>
    <submittedName>
        <fullName evidence="2">PTS system glucitol/sorbitol-specific IIA component</fullName>
    </submittedName>
</protein>
<accession>A0ABS2SVX1</accession>
<feature type="modified residue" description="Phosphohistidine; by HPr" evidence="1">
    <location>
        <position position="41"/>
    </location>
</feature>
<dbReference type="EMBL" id="JAFBCV010000009">
    <property type="protein sequence ID" value="MBM7839672.1"/>
    <property type="molecule type" value="Genomic_DNA"/>
</dbReference>
<evidence type="ECO:0000256" key="1">
    <source>
        <dbReference type="PROSITE-ProRule" id="PRU00420"/>
    </source>
</evidence>
<dbReference type="InterPro" id="IPR004716">
    <property type="entry name" value="PTS_IIA_glucitol/sorbitol-sp"/>
</dbReference>
<dbReference type="SUPFAM" id="SSF141530">
    <property type="entry name" value="PTSIIA/GutA-like"/>
    <property type="match status" value="1"/>
</dbReference>
<reference evidence="2" key="1">
    <citation type="submission" date="2021-01" db="EMBL/GenBank/DDBJ databases">
        <title>Genomic Encyclopedia of Type Strains, Phase IV (KMG-IV): sequencing the most valuable type-strain genomes for metagenomic binning, comparative biology and taxonomic classification.</title>
        <authorList>
            <person name="Goeker M."/>
        </authorList>
    </citation>
    <scope>NUCLEOTIDE SEQUENCE</scope>
    <source>
        <strain evidence="2">DSM 21943</strain>
    </source>
</reference>
<name>A0ABS2SVX1_9BACI</name>
<dbReference type="Proteomes" id="UP001179280">
    <property type="component" value="Unassembled WGS sequence"/>
</dbReference>
<dbReference type="InterPro" id="IPR036665">
    <property type="entry name" value="PTS_IIA_glucitol/sorbitol_sf"/>
</dbReference>
<evidence type="ECO:0000313" key="2">
    <source>
        <dbReference type="EMBL" id="MBM7839672.1"/>
    </source>
</evidence>